<keyword evidence="2" id="KW-1185">Reference proteome</keyword>
<gene>
    <name evidence="1" type="ORF">ZIOFF_044126</name>
</gene>
<evidence type="ECO:0000313" key="1">
    <source>
        <dbReference type="EMBL" id="KAG6496267.1"/>
    </source>
</evidence>
<dbReference type="Proteomes" id="UP000734854">
    <property type="component" value="Unassembled WGS sequence"/>
</dbReference>
<evidence type="ECO:0000313" key="2">
    <source>
        <dbReference type="Proteomes" id="UP000734854"/>
    </source>
</evidence>
<name>A0A8J5G0J8_ZINOF</name>
<accession>A0A8J5G0J8</accession>
<comment type="caution">
    <text evidence="1">The sequence shown here is derived from an EMBL/GenBank/DDBJ whole genome shotgun (WGS) entry which is preliminary data.</text>
</comment>
<dbReference type="EMBL" id="JACMSC010000012">
    <property type="protein sequence ID" value="KAG6496267.1"/>
    <property type="molecule type" value="Genomic_DNA"/>
</dbReference>
<reference evidence="1 2" key="1">
    <citation type="submission" date="2020-08" db="EMBL/GenBank/DDBJ databases">
        <title>Plant Genome Project.</title>
        <authorList>
            <person name="Zhang R.-G."/>
        </authorList>
    </citation>
    <scope>NUCLEOTIDE SEQUENCE [LARGE SCALE GENOMIC DNA]</scope>
    <source>
        <tissue evidence="1">Rhizome</tissue>
    </source>
</reference>
<sequence length="122" mass="13046">MSPLTTRAQCRPLAMASLDREALVPRGLLVPPLGAKIIVSSMRSQLGDIIDLSLPSHRRLCRRCLRRSTSLCEPRCPSAIATLSSGWLATTAVNLLQKQVVGSTLVAPSLVPTVAPPGHPFQ</sequence>
<dbReference type="AlphaFoldDB" id="A0A8J5G0J8"/>
<proteinExistence type="predicted"/>
<organism evidence="1 2">
    <name type="scientific">Zingiber officinale</name>
    <name type="common">Ginger</name>
    <name type="synonym">Amomum zingiber</name>
    <dbReference type="NCBI Taxonomy" id="94328"/>
    <lineage>
        <taxon>Eukaryota</taxon>
        <taxon>Viridiplantae</taxon>
        <taxon>Streptophyta</taxon>
        <taxon>Embryophyta</taxon>
        <taxon>Tracheophyta</taxon>
        <taxon>Spermatophyta</taxon>
        <taxon>Magnoliopsida</taxon>
        <taxon>Liliopsida</taxon>
        <taxon>Zingiberales</taxon>
        <taxon>Zingiberaceae</taxon>
        <taxon>Zingiber</taxon>
    </lineage>
</organism>
<protein>
    <submittedName>
        <fullName evidence="1">Uncharacterized protein</fullName>
    </submittedName>
</protein>